<evidence type="ECO:0000313" key="4">
    <source>
        <dbReference type="Proteomes" id="UP000242715"/>
    </source>
</evidence>
<reference evidence="4" key="1">
    <citation type="journal article" date="2017" name="Front. Plant Sci.">
        <title>Climate Clever Clovers: New Paradigm to Reduce the Environmental Footprint of Ruminants by Breeding Low Methanogenic Forages Utilizing Haplotype Variation.</title>
        <authorList>
            <person name="Kaur P."/>
            <person name="Appels R."/>
            <person name="Bayer P.E."/>
            <person name="Keeble-Gagnere G."/>
            <person name="Wang J."/>
            <person name="Hirakawa H."/>
            <person name="Shirasawa K."/>
            <person name="Vercoe P."/>
            <person name="Stefanova K."/>
            <person name="Durmic Z."/>
            <person name="Nichols P."/>
            <person name="Revell C."/>
            <person name="Isobe S.N."/>
            <person name="Edwards D."/>
            <person name="Erskine W."/>
        </authorList>
    </citation>
    <scope>NUCLEOTIDE SEQUENCE [LARGE SCALE GENOMIC DNA]</scope>
    <source>
        <strain evidence="4">cv. Daliak</strain>
    </source>
</reference>
<keyword evidence="1" id="KW-0812">Transmembrane</keyword>
<dbReference type="Proteomes" id="UP000242715">
    <property type="component" value="Unassembled WGS sequence"/>
</dbReference>
<gene>
    <name evidence="3" type="ORF">TSUD_122740</name>
</gene>
<protein>
    <recommendedName>
        <fullName evidence="2">Neprosin PEP catalytic domain-containing protein</fullName>
    </recommendedName>
</protein>
<organism evidence="3 4">
    <name type="scientific">Trifolium subterraneum</name>
    <name type="common">Subterranean clover</name>
    <dbReference type="NCBI Taxonomy" id="3900"/>
    <lineage>
        <taxon>Eukaryota</taxon>
        <taxon>Viridiplantae</taxon>
        <taxon>Streptophyta</taxon>
        <taxon>Embryophyta</taxon>
        <taxon>Tracheophyta</taxon>
        <taxon>Spermatophyta</taxon>
        <taxon>Magnoliopsida</taxon>
        <taxon>eudicotyledons</taxon>
        <taxon>Gunneridae</taxon>
        <taxon>Pentapetalae</taxon>
        <taxon>rosids</taxon>
        <taxon>fabids</taxon>
        <taxon>Fabales</taxon>
        <taxon>Fabaceae</taxon>
        <taxon>Papilionoideae</taxon>
        <taxon>50 kb inversion clade</taxon>
        <taxon>NPAAA clade</taxon>
        <taxon>Hologalegina</taxon>
        <taxon>IRL clade</taxon>
        <taxon>Trifolieae</taxon>
        <taxon>Trifolium</taxon>
    </lineage>
</organism>
<name>A0A2Z6NJD4_TRISU</name>
<evidence type="ECO:0000259" key="2">
    <source>
        <dbReference type="PROSITE" id="PS52045"/>
    </source>
</evidence>
<dbReference type="PANTHER" id="PTHR31589">
    <property type="entry name" value="PROTEIN, PUTATIVE (DUF239)-RELATED-RELATED"/>
    <property type="match status" value="1"/>
</dbReference>
<dbReference type="InterPro" id="IPR053168">
    <property type="entry name" value="Glutamic_endopeptidase"/>
</dbReference>
<dbReference type="Pfam" id="PF03080">
    <property type="entry name" value="Neprosin"/>
    <property type="match status" value="1"/>
</dbReference>
<dbReference type="PANTHER" id="PTHR31589:SF223">
    <property type="entry name" value="PROTEIN, PUTATIVE (DUF239)-RELATED"/>
    <property type="match status" value="1"/>
</dbReference>
<evidence type="ECO:0000256" key="1">
    <source>
        <dbReference type="SAM" id="Phobius"/>
    </source>
</evidence>
<dbReference type="OrthoDB" id="1379271at2759"/>
<dbReference type="AlphaFoldDB" id="A0A2Z6NJD4"/>
<keyword evidence="4" id="KW-1185">Reference proteome</keyword>
<keyword evidence="1" id="KW-1133">Transmembrane helix</keyword>
<feature type="transmembrane region" description="Helical" evidence="1">
    <location>
        <begin position="203"/>
        <end position="223"/>
    </location>
</feature>
<dbReference type="InterPro" id="IPR004314">
    <property type="entry name" value="Neprosin"/>
</dbReference>
<dbReference type="EMBL" id="DF974049">
    <property type="protein sequence ID" value="GAU44504.1"/>
    <property type="molecule type" value="Genomic_DNA"/>
</dbReference>
<accession>A0A2Z6NJD4</accession>
<evidence type="ECO:0000313" key="3">
    <source>
        <dbReference type="EMBL" id="GAU44504.1"/>
    </source>
</evidence>
<dbReference type="PROSITE" id="PS52045">
    <property type="entry name" value="NEPROSIN_PEP_CD"/>
    <property type="match status" value="1"/>
</dbReference>
<feature type="domain" description="Neprosin PEP catalytic" evidence="2">
    <location>
        <begin position="1"/>
        <end position="193"/>
    </location>
</feature>
<proteinExistence type="predicted"/>
<dbReference type="Gene3D" id="3.90.1320.10">
    <property type="entry name" value="Outer-capsid protein sigma 3, large lobe"/>
    <property type="match status" value="1"/>
</dbReference>
<sequence>MVETYDDDGLYGVSGTVTVYNPAHVELRQFSSAAIWIRHGPVQNSNLIIVGWHVFPDMYHDSETHLFVFWTDPNTTNWLVSINQTNIGYFPASLFNNMSYVDQVAWMRITANTMGTASPPMGSGVRLYPRDINILAYFKNLAFIVPARRKQLIGRGFGYIVTSNSQCYNAQYYGGNKTFPLTVQFGGPGGKCGVYLRSSMKIINLKVVIVISFITMILLLGAAESSTGLPGKEMVAAGSEKQLLIPLIDPPPVDFSDAERELGRNGIIFMVVGIIFM</sequence>
<keyword evidence="1" id="KW-0472">Membrane</keyword>